<organism evidence="4 5">
    <name type="scientific">Corynebacterium diphtheriae</name>
    <dbReference type="NCBI Taxonomy" id="1717"/>
    <lineage>
        <taxon>Bacteria</taxon>
        <taxon>Bacillati</taxon>
        <taxon>Actinomycetota</taxon>
        <taxon>Actinomycetes</taxon>
        <taxon>Mycobacteriales</taxon>
        <taxon>Corynebacteriaceae</taxon>
        <taxon>Corynebacterium</taxon>
    </lineage>
</organism>
<dbReference type="EMBL" id="CADDAV010000015">
    <property type="protein sequence ID" value="CAB0601996.1"/>
    <property type="molecule type" value="Genomic_DNA"/>
</dbReference>
<dbReference type="NCBIfam" id="TIGR00686">
    <property type="entry name" value="phnA"/>
    <property type="match status" value="1"/>
</dbReference>
<dbReference type="SUPFAM" id="SSF57783">
    <property type="entry name" value="Zinc beta-ribbon"/>
    <property type="match status" value="1"/>
</dbReference>
<dbReference type="Pfam" id="PF08274">
    <property type="entry name" value="Zn_Ribbon_YjdM"/>
    <property type="match status" value="1"/>
</dbReference>
<feature type="domain" description="Protein YjdM C-terminal" evidence="2">
    <location>
        <begin position="56"/>
        <end position="127"/>
    </location>
</feature>
<evidence type="ECO:0000256" key="1">
    <source>
        <dbReference type="ARBA" id="ARBA00009248"/>
    </source>
</evidence>
<dbReference type="AlphaFoldDB" id="A0A0F5DCM1"/>
<dbReference type="InterPro" id="IPR013988">
    <property type="entry name" value="YjdM_C"/>
</dbReference>
<dbReference type="KEGG" id="cdi:DIP1123"/>
<dbReference type="PANTHER" id="PTHR30305">
    <property type="entry name" value="PROTEIN YJDM-RELATED"/>
    <property type="match status" value="1"/>
</dbReference>
<evidence type="ECO:0000313" key="4">
    <source>
        <dbReference type="EMBL" id="CAB0601996.1"/>
    </source>
</evidence>
<reference evidence="4 5" key="1">
    <citation type="submission" date="2020-02" db="EMBL/GenBank/DDBJ databases">
        <authorList>
            <person name="Brisse S."/>
        </authorList>
    </citation>
    <scope>NUCLEOTIDE SEQUENCE [LARGE SCALE GENOMIC DNA]</scope>
    <source>
        <strain evidence="4">CIP107547</strain>
    </source>
</reference>
<gene>
    <name evidence="4" type="ORF">CIP107547_01306</name>
</gene>
<evidence type="ECO:0000259" key="3">
    <source>
        <dbReference type="Pfam" id="PF08274"/>
    </source>
</evidence>
<accession>A0A0F5DCM1</accession>
<evidence type="ECO:0000259" key="2">
    <source>
        <dbReference type="Pfam" id="PF03831"/>
    </source>
</evidence>
<evidence type="ECO:0000313" key="5">
    <source>
        <dbReference type="Proteomes" id="UP000480222"/>
    </source>
</evidence>
<dbReference type="InterPro" id="IPR013987">
    <property type="entry name" value="YjdM_N"/>
</dbReference>
<dbReference type="InterPro" id="IPR004624">
    <property type="entry name" value="YjdM"/>
</dbReference>
<dbReference type="OrthoDB" id="9810131at2"/>
<feature type="domain" description="Protein YjdM N-terminal" evidence="3">
    <location>
        <begin position="11"/>
        <end position="40"/>
    </location>
</feature>
<dbReference type="Proteomes" id="UP000480222">
    <property type="component" value="Unassembled WGS sequence"/>
</dbReference>
<comment type="caution">
    <text evidence="4">The sequence shown here is derived from an EMBL/GenBank/DDBJ whole genome shotgun (WGS) entry which is preliminary data.</text>
</comment>
<dbReference type="Gene3D" id="2.20.25.10">
    <property type="match status" value="1"/>
</dbReference>
<proteinExistence type="inferred from homology"/>
<dbReference type="PANTHER" id="PTHR30305:SF3">
    <property type="entry name" value="PROTEIN YJDM"/>
    <property type="match status" value="1"/>
</dbReference>
<dbReference type="RefSeq" id="WP_003851222.1">
    <property type="nucleotide sequence ID" value="NZ_CABVGJ010000005.1"/>
</dbReference>
<comment type="similarity">
    <text evidence="1">Belongs to the YjdM family.</text>
</comment>
<protein>
    <submittedName>
        <fullName evidence="4">Alkylphosphonate utilization protein</fullName>
    </submittedName>
</protein>
<dbReference type="OMA" id="SCLYEWN"/>
<name>A0A0F5DCM1_CORDP</name>
<dbReference type="Pfam" id="PF03831">
    <property type="entry name" value="YjdM"/>
    <property type="match status" value="1"/>
</dbReference>
<dbReference type="SUPFAM" id="SSF82057">
    <property type="entry name" value="Prokaryotic SH3-related domain"/>
    <property type="match status" value="1"/>
</dbReference>
<sequence length="129" mass="13891">MTDTQAQGLDTLPPCPECESEYTYEMPPLIVCPECAHEFSTDTATADPEETSTVIVDSVGNVLSDGDTVSITKTIKVKGAQQPLKSGMKARNIRLKPEVGTGPEDHNIECKIDGFGQMILKPAVVKKIV</sequence>
<dbReference type="Gene3D" id="2.30.30.40">
    <property type="entry name" value="SH3 Domains"/>
    <property type="match status" value="1"/>
</dbReference>